<reference evidence="2 3" key="1">
    <citation type="journal article" date="2019" name="Nat. Ecol. Evol.">
        <title>Megaphylogeny resolves global patterns of mushroom evolution.</title>
        <authorList>
            <person name="Varga T."/>
            <person name="Krizsan K."/>
            <person name="Foldi C."/>
            <person name="Dima B."/>
            <person name="Sanchez-Garcia M."/>
            <person name="Sanchez-Ramirez S."/>
            <person name="Szollosi G.J."/>
            <person name="Szarkandi J.G."/>
            <person name="Papp V."/>
            <person name="Albert L."/>
            <person name="Andreopoulos W."/>
            <person name="Angelini C."/>
            <person name="Antonin V."/>
            <person name="Barry K.W."/>
            <person name="Bougher N.L."/>
            <person name="Buchanan P."/>
            <person name="Buyck B."/>
            <person name="Bense V."/>
            <person name="Catcheside P."/>
            <person name="Chovatia M."/>
            <person name="Cooper J."/>
            <person name="Damon W."/>
            <person name="Desjardin D."/>
            <person name="Finy P."/>
            <person name="Geml J."/>
            <person name="Haridas S."/>
            <person name="Hughes K."/>
            <person name="Justo A."/>
            <person name="Karasinski D."/>
            <person name="Kautmanova I."/>
            <person name="Kiss B."/>
            <person name="Kocsube S."/>
            <person name="Kotiranta H."/>
            <person name="LaButti K.M."/>
            <person name="Lechner B.E."/>
            <person name="Liimatainen K."/>
            <person name="Lipzen A."/>
            <person name="Lukacs Z."/>
            <person name="Mihaltcheva S."/>
            <person name="Morgado L.N."/>
            <person name="Niskanen T."/>
            <person name="Noordeloos M.E."/>
            <person name="Ohm R.A."/>
            <person name="Ortiz-Santana B."/>
            <person name="Ovrebo C."/>
            <person name="Racz N."/>
            <person name="Riley R."/>
            <person name="Savchenko A."/>
            <person name="Shiryaev A."/>
            <person name="Soop K."/>
            <person name="Spirin V."/>
            <person name="Szebenyi C."/>
            <person name="Tomsovsky M."/>
            <person name="Tulloss R.E."/>
            <person name="Uehling J."/>
            <person name="Grigoriev I.V."/>
            <person name="Vagvolgyi C."/>
            <person name="Papp T."/>
            <person name="Martin F.M."/>
            <person name="Miettinen O."/>
            <person name="Hibbett D.S."/>
            <person name="Nagy L.G."/>
        </authorList>
    </citation>
    <scope>NUCLEOTIDE SEQUENCE [LARGE SCALE GENOMIC DNA]</scope>
    <source>
        <strain evidence="2 3">CBS 962.96</strain>
    </source>
</reference>
<dbReference type="AlphaFoldDB" id="A0A4S8MLZ4"/>
<sequence>MSFFSQLFYFLSTLFIVSGIDQRQIKSEPRQLRQLDENQASTRRKARAQCPVQQFRVTDLPLELVLKILFEAGCNSQSTYRALLLTSRAIHRTVRLDLIPHLPIVLVTQEQVCSFRDLVSKHPEVASRVRYLWMIYGRGSRSSIQWSGILSHCHEIRALACNPNMLGAINVTHHKRLTNLTILEDLPPLIHGALYAQLEHLHIIEGGGGGWEHRIVHYTIPSFPKLQSMSISLGERSWIPSGHFRDWSNALELQKLAFVTRVRSKRSASSISSRVEVCKNDRYAVSLVYAPRRWTEKKMWQARVFDRDHVWKLKDAKELFSFNSDQT</sequence>
<keyword evidence="3" id="KW-1185">Reference proteome</keyword>
<name>A0A4S8MLZ4_DENBC</name>
<dbReference type="EMBL" id="ML179062">
    <property type="protein sequence ID" value="THV03888.1"/>
    <property type="molecule type" value="Genomic_DNA"/>
</dbReference>
<feature type="chain" id="PRO_5020938518" description="F-box domain-containing protein" evidence="1">
    <location>
        <begin position="20"/>
        <end position="327"/>
    </location>
</feature>
<keyword evidence="1" id="KW-0732">Signal</keyword>
<dbReference type="Proteomes" id="UP000297245">
    <property type="component" value="Unassembled WGS sequence"/>
</dbReference>
<protein>
    <recommendedName>
        <fullName evidence="4">F-box domain-containing protein</fullName>
    </recommendedName>
</protein>
<evidence type="ECO:0000256" key="1">
    <source>
        <dbReference type="SAM" id="SignalP"/>
    </source>
</evidence>
<accession>A0A4S8MLZ4</accession>
<feature type="signal peptide" evidence="1">
    <location>
        <begin position="1"/>
        <end position="19"/>
    </location>
</feature>
<evidence type="ECO:0000313" key="2">
    <source>
        <dbReference type="EMBL" id="THV03888.1"/>
    </source>
</evidence>
<gene>
    <name evidence="2" type="ORF">K435DRAFT_835671</name>
</gene>
<proteinExistence type="predicted"/>
<evidence type="ECO:0008006" key="4">
    <source>
        <dbReference type="Google" id="ProtNLM"/>
    </source>
</evidence>
<dbReference type="OrthoDB" id="2935230at2759"/>
<organism evidence="2 3">
    <name type="scientific">Dendrothele bispora (strain CBS 962.96)</name>
    <dbReference type="NCBI Taxonomy" id="1314807"/>
    <lineage>
        <taxon>Eukaryota</taxon>
        <taxon>Fungi</taxon>
        <taxon>Dikarya</taxon>
        <taxon>Basidiomycota</taxon>
        <taxon>Agaricomycotina</taxon>
        <taxon>Agaricomycetes</taxon>
        <taxon>Agaricomycetidae</taxon>
        <taxon>Agaricales</taxon>
        <taxon>Agaricales incertae sedis</taxon>
        <taxon>Dendrothele</taxon>
    </lineage>
</organism>
<evidence type="ECO:0000313" key="3">
    <source>
        <dbReference type="Proteomes" id="UP000297245"/>
    </source>
</evidence>